<dbReference type="PANTHER" id="PTHR33110">
    <property type="entry name" value="F-BOX/KELCH-REPEAT PROTEIN-RELATED"/>
    <property type="match status" value="1"/>
</dbReference>
<dbReference type="Gene3D" id="1.20.1280.50">
    <property type="match status" value="1"/>
</dbReference>
<gene>
    <name evidence="4" type="ORF">C2845_PM09G03100</name>
</gene>
<dbReference type="InterPro" id="IPR001810">
    <property type="entry name" value="F-box_dom"/>
</dbReference>
<dbReference type="Proteomes" id="UP000275267">
    <property type="component" value="Unassembled WGS sequence"/>
</dbReference>
<evidence type="ECO:0000313" key="4">
    <source>
        <dbReference type="EMBL" id="RLN12205.1"/>
    </source>
</evidence>
<feature type="region of interest" description="Disordered" evidence="1">
    <location>
        <begin position="1"/>
        <end position="75"/>
    </location>
</feature>
<organism evidence="4 5">
    <name type="scientific">Panicum miliaceum</name>
    <name type="common">Proso millet</name>
    <name type="synonym">Broomcorn millet</name>
    <dbReference type="NCBI Taxonomy" id="4540"/>
    <lineage>
        <taxon>Eukaryota</taxon>
        <taxon>Viridiplantae</taxon>
        <taxon>Streptophyta</taxon>
        <taxon>Embryophyta</taxon>
        <taxon>Tracheophyta</taxon>
        <taxon>Spermatophyta</taxon>
        <taxon>Magnoliopsida</taxon>
        <taxon>Liliopsida</taxon>
        <taxon>Poales</taxon>
        <taxon>Poaceae</taxon>
        <taxon>PACMAD clade</taxon>
        <taxon>Panicoideae</taxon>
        <taxon>Panicodae</taxon>
        <taxon>Paniceae</taxon>
        <taxon>Panicinae</taxon>
        <taxon>Panicum</taxon>
        <taxon>Panicum sect. Panicum</taxon>
    </lineage>
</organism>
<dbReference type="CDD" id="cd09917">
    <property type="entry name" value="F-box_SF"/>
    <property type="match status" value="1"/>
</dbReference>
<dbReference type="InterPro" id="IPR036047">
    <property type="entry name" value="F-box-like_dom_sf"/>
</dbReference>
<dbReference type="SUPFAM" id="SSF81383">
    <property type="entry name" value="F-box domain"/>
    <property type="match status" value="1"/>
</dbReference>
<name>A0A3L6S003_PANMI</name>
<feature type="domain" description="F-box" evidence="3">
    <location>
        <begin position="109"/>
        <end position="144"/>
    </location>
</feature>
<dbReference type="OrthoDB" id="621744at2759"/>
<protein>
    <recommendedName>
        <fullName evidence="6">DUF295 domain-containing protein</fullName>
    </recommendedName>
</protein>
<evidence type="ECO:0000313" key="5">
    <source>
        <dbReference type="Proteomes" id="UP000275267"/>
    </source>
</evidence>
<dbReference type="PANTHER" id="PTHR33110:SF138">
    <property type="entry name" value="DUF295 DOMAIN-CONTAINING PROTEIN"/>
    <property type="match status" value="1"/>
</dbReference>
<dbReference type="Pfam" id="PF03478">
    <property type="entry name" value="Beta-prop_KIB1-4"/>
    <property type="match status" value="1"/>
</dbReference>
<dbReference type="Pfam" id="PF12937">
    <property type="entry name" value="F-box-like"/>
    <property type="match status" value="1"/>
</dbReference>
<reference evidence="5" key="1">
    <citation type="journal article" date="2019" name="Nat. Commun.">
        <title>The genome of broomcorn millet.</title>
        <authorList>
            <person name="Zou C."/>
            <person name="Miki D."/>
            <person name="Li D."/>
            <person name="Tang Q."/>
            <person name="Xiao L."/>
            <person name="Rajput S."/>
            <person name="Deng P."/>
            <person name="Jia W."/>
            <person name="Huang R."/>
            <person name="Zhang M."/>
            <person name="Sun Y."/>
            <person name="Hu J."/>
            <person name="Fu X."/>
            <person name="Schnable P.S."/>
            <person name="Li F."/>
            <person name="Zhang H."/>
            <person name="Feng B."/>
            <person name="Zhu X."/>
            <person name="Liu R."/>
            <person name="Schnable J.C."/>
            <person name="Zhu J.-K."/>
            <person name="Zhang H."/>
        </authorList>
    </citation>
    <scope>NUCLEOTIDE SEQUENCE [LARGE SCALE GENOMIC DNA]</scope>
</reference>
<evidence type="ECO:0000259" key="3">
    <source>
        <dbReference type="Pfam" id="PF12937"/>
    </source>
</evidence>
<comment type="caution">
    <text evidence="4">The sequence shown here is derived from an EMBL/GenBank/DDBJ whole genome shotgun (WGS) entry which is preliminary data.</text>
</comment>
<keyword evidence="5" id="KW-1185">Reference proteome</keyword>
<accession>A0A3L6S003</accession>
<sequence>MADRGRGKPRGRQAAETAEASGGGPAGVARQAGTASGERNRRPGAGVPLRPCPHGRSRYFSRDPAAAAPPLSSSVGGGECGVDILMPTGTVVTKCRKSWMMKAARSSPWSDLPPEILGLLLERLPSLPDRVRLRAVCHPWRSNAKLQSLPPPLPWLTLLNGTILSIPDGEIIRMSVTGDACCCGSIDNWLFLMQNDGGCSLMNPFSKATPDLPKLATVWRHDRFNANERFNPLFYKLVVPSPLDSSPESLVAVLILDDGNSSTICICQPAQPPVATNLSRGRGMELSLYLADVAFFNGKLYGVAFGNELVSFEIGYDLGSKLKISATECINSVDDLWDRAQYLSSEEVYIVREYLVQCCGRLLLVKRFILIDRSCSRSLSFEHHRTVAFEVFEADLSTSPGPWRRINKLGNQALFVGKHCSKCFTSEEYNGVQADCIYFMCDYLPPVYAVDPLRGSGVYNMRNGMITPLLSQTAAVPQHHGGNWRPTWIFPSDPI</sequence>
<evidence type="ECO:0008006" key="6">
    <source>
        <dbReference type="Google" id="ProtNLM"/>
    </source>
</evidence>
<proteinExistence type="predicted"/>
<feature type="domain" description="KIB1-4 beta-propeller" evidence="2">
    <location>
        <begin position="164"/>
        <end position="460"/>
    </location>
</feature>
<dbReference type="AlphaFoldDB" id="A0A3L6S003"/>
<evidence type="ECO:0000256" key="1">
    <source>
        <dbReference type="SAM" id="MobiDB-lite"/>
    </source>
</evidence>
<dbReference type="InterPro" id="IPR005174">
    <property type="entry name" value="KIB1-4_b-propeller"/>
</dbReference>
<dbReference type="EMBL" id="PQIB02000006">
    <property type="protein sequence ID" value="RLN12205.1"/>
    <property type="molecule type" value="Genomic_DNA"/>
</dbReference>
<evidence type="ECO:0000259" key="2">
    <source>
        <dbReference type="Pfam" id="PF03478"/>
    </source>
</evidence>